<feature type="transmembrane region" description="Helical" evidence="1">
    <location>
        <begin position="134"/>
        <end position="156"/>
    </location>
</feature>
<feature type="transmembrane region" description="Helical" evidence="1">
    <location>
        <begin position="265"/>
        <end position="287"/>
    </location>
</feature>
<dbReference type="Gene3D" id="1.20.1070.10">
    <property type="entry name" value="Rhodopsin 7-helix transmembrane proteins"/>
    <property type="match status" value="1"/>
</dbReference>
<comment type="caution">
    <text evidence="2">The sequence shown here is derived from an EMBL/GenBank/DDBJ whole genome shotgun (WGS) entry which is preliminary data.</text>
</comment>
<keyword evidence="1" id="KW-0812">Transmembrane</keyword>
<feature type="transmembrane region" description="Helical" evidence="1">
    <location>
        <begin position="12"/>
        <end position="36"/>
    </location>
</feature>
<dbReference type="Proteomes" id="UP000230066">
    <property type="component" value="Unassembled WGS sequence"/>
</dbReference>
<dbReference type="EMBL" id="JXXN02002523">
    <property type="protein sequence ID" value="THD22791.1"/>
    <property type="molecule type" value="Genomic_DNA"/>
</dbReference>
<keyword evidence="1" id="KW-0472">Membrane</keyword>
<dbReference type="AlphaFoldDB" id="A0A4E0R9Z6"/>
<sequence length="345" mass="39314">MGKSTTDVSSIPFVWFIIAIITSGFGVILNLTILIILVRFRKSTESFITSGVVQTVIDWLICIVFVIGLCSIQVFVQQKFIAMILCHLISSDALLWGLIAIRWNMNVLTAFFYFIQFVFPFMRIEQQKKSMNLAMGILLSLCGLLGIVPHAFIVSYRDDISACSRDVGEEFLVPSRTQIVLRLVILLGVVYNFLVPLGTGMYLYRHVLRVLRVRDKSQNAAAYKEMRLNAILDVWLQAAFSFPAVCIMFLQKYPNADWLKISSNVQFAVIFLLCVYSVIYPGASVLFRRKYRKPMLDCLIQMGMHPTDSWLAQRWSLAAGERGKTSYISVNSRRRTTKLARSTRL</sequence>
<keyword evidence="1" id="KW-1133">Transmembrane helix</keyword>
<keyword evidence="3" id="KW-1185">Reference proteome</keyword>
<feature type="transmembrane region" description="Helical" evidence="1">
    <location>
        <begin position="56"/>
        <end position="75"/>
    </location>
</feature>
<name>A0A4E0R9Z6_FASHE</name>
<proteinExistence type="predicted"/>
<organism evidence="2 3">
    <name type="scientific">Fasciola hepatica</name>
    <name type="common">Liver fluke</name>
    <dbReference type="NCBI Taxonomy" id="6192"/>
    <lineage>
        <taxon>Eukaryota</taxon>
        <taxon>Metazoa</taxon>
        <taxon>Spiralia</taxon>
        <taxon>Lophotrochozoa</taxon>
        <taxon>Platyhelminthes</taxon>
        <taxon>Trematoda</taxon>
        <taxon>Digenea</taxon>
        <taxon>Plagiorchiida</taxon>
        <taxon>Echinostomata</taxon>
        <taxon>Echinostomatoidea</taxon>
        <taxon>Fasciolidae</taxon>
        <taxon>Fasciola</taxon>
    </lineage>
</organism>
<feature type="transmembrane region" description="Helical" evidence="1">
    <location>
        <begin position="179"/>
        <end position="204"/>
    </location>
</feature>
<gene>
    <name evidence="2" type="ORF">D915_006399</name>
</gene>
<evidence type="ECO:0000313" key="2">
    <source>
        <dbReference type="EMBL" id="THD22791.1"/>
    </source>
</evidence>
<protein>
    <recommendedName>
        <fullName evidence="4">7 transmembrane receptor</fullName>
    </recommendedName>
</protein>
<dbReference type="SUPFAM" id="SSF81321">
    <property type="entry name" value="Family A G protein-coupled receptor-like"/>
    <property type="match status" value="1"/>
</dbReference>
<evidence type="ECO:0000256" key="1">
    <source>
        <dbReference type="SAM" id="Phobius"/>
    </source>
</evidence>
<accession>A0A4E0R9Z6</accession>
<feature type="transmembrane region" description="Helical" evidence="1">
    <location>
        <begin position="234"/>
        <end position="253"/>
    </location>
</feature>
<evidence type="ECO:0008006" key="4">
    <source>
        <dbReference type="Google" id="ProtNLM"/>
    </source>
</evidence>
<evidence type="ECO:0000313" key="3">
    <source>
        <dbReference type="Proteomes" id="UP000230066"/>
    </source>
</evidence>
<reference evidence="2" key="1">
    <citation type="submission" date="2019-03" db="EMBL/GenBank/DDBJ databases">
        <title>Improved annotation for the trematode Fasciola hepatica.</title>
        <authorList>
            <person name="Choi Y.-J."/>
            <person name="Martin J."/>
            <person name="Mitreva M."/>
        </authorList>
    </citation>
    <scope>NUCLEOTIDE SEQUENCE [LARGE SCALE GENOMIC DNA]</scope>
</reference>